<dbReference type="Proteomes" id="UP000665026">
    <property type="component" value="Chromosome"/>
</dbReference>
<evidence type="ECO:0000313" key="1">
    <source>
        <dbReference type="EMBL" id="QTN35394.1"/>
    </source>
</evidence>
<dbReference type="RefSeq" id="WP_209356094.1">
    <property type="nucleotide sequence ID" value="NZ_CP060010.1"/>
</dbReference>
<protein>
    <submittedName>
        <fullName evidence="1">Uncharacterized protein</fullName>
    </submittedName>
</protein>
<sequence length="107" mass="11542">MRGYAPVHLRARVSGGDVNVSWIRQTRIDGDRWDLGDVPLGEESETYELCVSVDGQLVRQETLSAATWSYTAAAQALDNAEGLVTFDVAQVSARFGAGRRASVSIGL</sequence>
<organism evidence="1 2">
    <name type="scientific">Cognatishimia activa</name>
    <dbReference type="NCBI Taxonomy" id="1715691"/>
    <lineage>
        <taxon>Bacteria</taxon>
        <taxon>Pseudomonadati</taxon>
        <taxon>Pseudomonadota</taxon>
        <taxon>Alphaproteobacteria</taxon>
        <taxon>Rhodobacterales</taxon>
        <taxon>Paracoccaceae</taxon>
        <taxon>Cognatishimia</taxon>
    </lineage>
</organism>
<accession>A0A975I6Y4</accession>
<dbReference type="KEGG" id="cact:HZ995_13025"/>
<name>A0A975I6Y4_9RHOB</name>
<gene>
    <name evidence="1" type="ORF">HZ995_13025</name>
</gene>
<evidence type="ECO:0000313" key="2">
    <source>
        <dbReference type="Proteomes" id="UP000665026"/>
    </source>
</evidence>
<dbReference type="AlphaFoldDB" id="A0A975I6Y4"/>
<reference evidence="1" key="1">
    <citation type="submission" date="2020-07" db="EMBL/GenBank/DDBJ databases">
        <title>Genome sequences of bacteria associated with the marine, planktonic diatom Thalassiosira profunda strain ECT2AJA-044.</title>
        <authorList>
            <person name="Gargas C.B."/>
            <person name="Roberts W.R."/>
            <person name="Alverson A.J."/>
        </authorList>
    </citation>
    <scope>NUCLEOTIDE SEQUENCE</scope>
    <source>
        <strain evidence="1">ECT2AJA-044</strain>
    </source>
</reference>
<proteinExistence type="predicted"/>
<dbReference type="EMBL" id="CP060010">
    <property type="protein sequence ID" value="QTN35394.1"/>
    <property type="molecule type" value="Genomic_DNA"/>
</dbReference>